<feature type="region of interest" description="Disordered" evidence="1">
    <location>
        <begin position="68"/>
        <end position="108"/>
    </location>
</feature>
<feature type="compositionally biased region" description="Basic and acidic residues" evidence="1">
    <location>
        <begin position="83"/>
        <end position="99"/>
    </location>
</feature>
<evidence type="ECO:0000256" key="1">
    <source>
        <dbReference type="SAM" id="MobiDB-lite"/>
    </source>
</evidence>
<proteinExistence type="predicted"/>
<dbReference type="EMBL" id="CDMZ01003537">
    <property type="protein sequence ID" value="CEM46737.1"/>
    <property type="molecule type" value="Genomic_DNA"/>
</dbReference>
<accession>A0A0G4HQR9</accession>
<dbReference type="AlphaFoldDB" id="A0A0G4HQR9"/>
<dbReference type="PhylomeDB" id="A0A0G4HQR9"/>
<reference evidence="2" key="1">
    <citation type="submission" date="2014-11" db="EMBL/GenBank/DDBJ databases">
        <authorList>
            <person name="Otto D Thomas"/>
            <person name="Naeem Raeece"/>
        </authorList>
    </citation>
    <scope>NUCLEOTIDE SEQUENCE</scope>
</reference>
<evidence type="ECO:0000313" key="2">
    <source>
        <dbReference type="EMBL" id="CEM46737.1"/>
    </source>
</evidence>
<dbReference type="VEuPathDB" id="CryptoDB:Cvel_8023"/>
<name>A0A0G4HQR9_9ALVE</name>
<gene>
    <name evidence="2" type="ORF">Cvel_8023</name>
</gene>
<organism evidence="2">
    <name type="scientific">Chromera velia CCMP2878</name>
    <dbReference type="NCBI Taxonomy" id="1169474"/>
    <lineage>
        <taxon>Eukaryota</taxon>
        <taxon>Sar</taxon>
        <taxon>Alveolata</taxon>
        <taxon>Colpodellida</taxon>
        <taxon>Chromeraceae</taxon>
        <taxon>Chromera</taxon>
    </lineage>
</organism>
<sequence length="133" mass="14485">MFANYAPLQSASASAEWMGSVGGLVNSDCRGNMSEQTLPNWSFCKANLRLVAGKESLKRRFNDQKLKARQHLISQREASGDTEGGRVEEDEGEREREEAPSAFPTGAVIREVQVPPPVCQAKFGLNPSTVSST</sequence>
<protein>
    <submittedName>
        <fullName evidence="2">Uncharacterized protein</fullName>
    </submittedName>
</protein>